<organism evidence="3 4">
    <name type="scientific">Candidatus Abyssobacteria bacterium SURF_17</name>
    <dbReference type="NCBI Taxonomy" id="2093361"/>
    <lineage>
        <taxon>Bacteria</taxon>
        <taxon>Pseudomonadati</taxon>
        <taxon>Candidatus Hydrogenedentota</taxon>
        <taxon>Candidatus Abyssobacteria</taxon>
    </lineage>
</organism>
<dbReference type="AlphaFoldDB" id="A0A419F9T8"/>
<evidence type="ECO:0000313" key="4">
    <source>
        <dbReference type="Proteomes" id="UP000285961"/>
    </source>
</evidence>
<feature type="chain" id="PRO_5019541607" evidence="1">
    <location>
        <begin position="24"/>
        <end position="146"/>
    </location>
</feature>
<dbReference type="InterPro" id="IPR058837">
    <property type="entry name" value="MamS_MamX_dom"/>
</dbReference>
<dbReference type="EMBL" id="QZKI01000001">
    <property type="protein sequence ID" value="RJP75654.1"/>
    <property type="molecule type" value="Genomic_DNA"/>
</dbReference>
<sequence length="146" mass="16403">MKKVLLCVAVILITATFFTNAFAQGMGGGWGRNAEYQRMYDPDTVETLSGVVVKVAYITPMRGMGQGVHLQLKTDDDTISVHLGPKWYLENQDVQIRKGDQITVKGSRITFNEKPALIAAEIEKGDEILTLRDENGFPMWAGWRRR</sequence>
<protein>
    <submittedName>
        <fullName evidence="3">DNA-binding protein</fullName>
    </submittedName>
</protein>
<keyword evidence="1" id="KW-0732">Signal</keyword>
<evidence type="ECO:0000259" key="2">
    <source>
        <dbReference type="Pfam" id="PF26390"/>
    </source>
</evidence>
<evidence type="ECO:0000256" key="1">
    <source>
        <dbReference type="SAM" id="SignalP"/>
    </source>
</evidence>
<dbReference type="Pfam" id="PF26390">
    <property type="entry name" value="MamS_MamX"/>
    <property type="match status" value="1"/>
</dbReference>
<comment type="caution">
    <text evidence="3">The sequence shown here is derived from an EMBL/GenBank/DDBJ whole genome shotgun (WGS) entry which is preliminary data.</text>
</comment>
<dbReference type="Proteomes" id="UP000285961">
    <property type="component" value="Unassembled WGS sequence"/>
</dbReference>
<name>A0A419F9T8_9BACT</name>
<feature type="signal peptide" evidence="1">
    <location>
        <begin position="1"/>
        <end position="23"/>
    </location>
</feature>
<proteinExistence type="predicted"/>
<feature type="domain" description="Magnetosome protein MamS/MamX" evidence="2">
    <location>
        <begin position="44"/>
        <end position="129"/>
    </location>
</feature>
<gene>
    <name evidence="3" type="ORF">C4532_00050</name>
</gene>
<dbReference type="GO" id="GO:0003677">
    <property type="term" value="F:DNA binding"/>
    <property type="evidence" value="ECO:0007669"/>
    <property type="project" value="UniProtKB-KW"/>
</dbReference>
<keyword evidence="3" id="KW-0238">DNA-binding</keyword>
<evidence type="ECO:0000313" key="3">
    <source>
        <dbReference type="EMBL" id="RJP75654.1"/>
    </source>
</evidence>
<reference evidence="3 4" key="1">
    <citation type="journal article" date="2017" name="ISME J.">
        <title>Energy and carbon metabolisms in a deep terrestrial subsurface fluid microbial community.</title>
        <authorList>
            <person name="Momper L."/>
            <person name="Jungbluth S.P."/>
            <person name="Lee M.D."/>
            <person name="Amend J.P."/>
        </authorList>
    </citation>
    <scope>NUCLEOTIDE SEQUENCE [LARGE SCALE GENOMIC DNA]</scope>
    <source>
        <strain evidence="3">SURF_17</strain>
    </source>
</reference>
<accession>A0A419F9T8</accession>